<dbReference type="EMBL" id="KZ990498">
    <property type="protein sequence ID" value="RKP24028.1"/>
    <property type="molecule type" value="Genomic_DNA"/>
</dbReference>
<evidence type="ECO:0000259" key="5">
    <source>
        <dbReference type="Pfam" id="PF25785"/>
    </source>
</evidence>
<evidence type="ECO:0000256" key="1">
    <source>
        <dbReference type="ARBA" id="ARBA00004123"/>
    </source>
</evidence>
<dbReference type="PANTHER" id="PTHR18898:SF2">
    <property type="entry name" value="NUCLEOPROTEIN TPR"/>
    <property type="match status" value="1"/>
</dbReference>
<dbReference type="OrthoDB" id="343070at2759"/>
<dbReference type="AlphaFoldDB" id="A0A4P9YW12"/>
<evidence type="ECO:0000313" key="7">
    <source>
        <dbReference type="Proteomes" id="UP000278143"/>
    </source>
</evidence>
<feature type="domain" description="NUA/TPR/MLP1-2-like" evidence="5">
    <location>
        <begin position="95"/>
        <end position="196"/>
    </location>
</feature>
<evidence type="ECO:0000256" key="4">
    <source>
        <dbReference type="SAM" id="Coils"/>
    </source>
</evidence>
<keyword evidence="7" id="KW-1185">Reference proteome</keyword>
<protein>
    <recommendedName>
        <fullName evidence="5">NUA/TPR/MLP1-2-like domain-containing protein</fullName>
    </recommendedName>
</protein>
<feature type="coiled-coil region" evidence="4">
    <location>
        <begin position="171"/>
        <end position="238"/>
    </location>
</feature>
<sequence>LSPTAAAVSRMQKSGKTFTQVYSDYVKLQEELAAEKRENQRITESLTGILQEIDERAPLLQKQREEYEAICQEATQLAEQLTTAMRDREELAQQAEDARLHRERVDRENVALKKESERLALQVQTLLAKQQGLPPSEIAKLSTMQSPSHTAANHPQVEHIITSQLTTFRDIQELQQQNQRLLKVTQDLATRLEQEEDRRKQTHSELESEAIAEAQQLIEALRDRLQTAHLRIDSYMRERDLLRRML</sequence>
<gene>
    <name evidence="6" type="ORF">SYNPS1DRAFT_7094</name>
</gene>
<reference evidence="7" key="1">
    <citation type="journal article" date="2018" name="Nat. Microbiol.">
        <title>Leveraging single-cell genomics to expand the fungal tree of life.</title>
        <authorList>
            <person name="Ahrendt S.R."/>
            <person name="Quandt C.A."/>
            <person name="Ciobanu D."/>
            <person name="Clum A."/>
            <person name="Salamov A."/>
            <person name="Andreopoulos B."/>
            <person name="Cheng J.F."/>
            <person name="Woyke T."/>
            <person name="Pelin A."/>
            <person name="Henrissat B."/>
            <person name="Reynolds N.K."/>
            <person name="Benny G.L."/>
            <person name="Smith M.E."/>
            <person name="James T.Y."/>
            <person name="Grigoriev I.V."/>
        </authorList>
    </citation>
    <scope>NUCLEOTIDE SEQUENCE [LARGE SCALE GENOMIC DNA]</scope>
    <source>
        <strain evidence="7">Benny S71-1</strain>
    </source>
</reference>
<dbReference type="Pfam" id="PF25785">
    <property type="entry name" value="TPR"/>
    <property type="match status" value="1"/>
</dbReference>
<keyword evidence="2 4" id="KW-0175">Coiled coil</keyword>
<feature type="coiled-coil region" evidence="4">
    <location>
        <begin position="25"/>
        <end position="122"/>
    </location>
</feature>
<evidence type="ECO:0000256" key="2">
    <source>
        <dbReference type="ARBA" id="ARBA00023054"/>
    </source>
</evidence>
<comment type="subcellular location">
    <subcellularLocation>
        <location evidence="1">Nucleus</location>
    </subcellularLocation>
</comment>
<evidence type="ECO:0000313" key="6">
    <source>
        <dbReference type="EMBL" id="RKP24028.1"/>
    </source>
</evidence>
<name>A0A4P9YW12_9FUNG</name>
<evidence type="ECO:0000256" key="3">
    <source>
        <dbReference type="ARBA" id="ARBA00023242"/>
    </source>
</evidence>
<feature type="non-terminal residue" evidence="6">
    <location>
        <position position="1"/>
    </location>
</feature>
<dbReference type="GO" id="GO:0005643">
    <property type="term" value="C:nuclear pore"/>
    <property type="evidence" value="ECO:0007669"/>
    <property type="project" value="TreeGrafter"/>
</dbReference>
<dbReference type="GO" id="GO:0006406">
    <property type="term" value="P:mRNA export from nucleus"/>
    <property type="evidence" value="ECO:0007669"/>
    <property type="project" value="TreeGrafter"/>
</dbReference>
<dbReference type="InterPro" id="IPR057974">
    <property type="entry name" value="NUA/TPR/MLP1-2-like_dom"/>
</dbReference>
<feature type="non-terminal residue" evidence="6">
    <location>
        <position position="246"/>
    </location>
</feature>
<dbReference type="PANTHER" id="PTHR18898">
    <property type="entry name" value="NUCLEOPROTEIN TPR-RELATED"/>
    <property type="match status" value="1"/>
</dbReference>
<proteinExistence type="predicted"/>
<dbReference type="Proteomes" id="UP000278143">
    <property type="component" value="Unassembled WGS sequence"/>
</dbReference>
<accession>A0A4P9YW12</accession>
<keyword evidence="3" id="KW-0539">Nucleus</keyword>
<organism evidence="6 7">
    <name type="scientific">Syncephalis pseudoplumigaleata</name>
    <dbReference type="NCBI Taxonomy" id="1712513"/>
    <lineage>
        <taxon>Eukaryota</taxon>
        <taxon>Fungi</taxon>
        <taxon>Fungi incertae sedis</taxon>
        <taxon>Zoopagomycota</taxon>
        <taxon>Zoopagomycotina</taxon>
        <taxon>Zoopagomycetes</taxon>
        <taxon>Zoopagales</taxon>
        <taxon>Piptocephalidaceae</taxon>
        <taxon>Syncephalis</taxon>
    </lineage>
</organism>
<dbReference type="GO" id="GO:0017056">
    <property type="term" value="F:structural constituent of nuclear pore"/>
    <property type="evidence" value="ECO:0007669"/>
    <property type="project" value="TreeGrafter"/>
</dbReference>